<keyword evidence="2" id="KW-1185">Reference proteome</keyword>
<organism evidence="1 2">
    <name type="scientific">Chiloscyllium punctatum</name>
    <name type="common">Brownbanded bambooshark</name>
    <name type="synonym">Hemiscyllium punctatum</name>
    <dbReference type="NCBI Taxonomy" id="137246"/>
    <lineage>
        <taxon>Eukaryota</taxon>
        <taxon>Metazoa</taxon>
        <taxon>Chordata</taxon>
        <taxon>Craniata</taxon>
        <taxon>Vertebrata</taxon>
        <taxon>Chondrichthyes</taxon>
        <taxon>Elasmobranchii</taxon>
        <taxon>Galeomorphii</taxon>
        <taxon>Galeoidea</taxon>
        <taxon>Orectolobiformes</taxon>
        <taxon>Hemiscylliidae</taxon>
        <taxon>Chiloscyllium</taxon>
    </lineage>
</organism>
<reference evidence="1 2" key="1">
    <citation type="journal article" date="2018" name="Nat. Ecol. Evol.">
        <title>Shark genomes provide insights into elasmobranch evolution and the origin of vertebrates.</title>
        <authorList>
            <person name="Hara Y"/>
            <person name="Yamaguchi K"/>
            <person name="Onimaru K"/>
            <person name="Kadota M"/>
            <person name="Koyanagi M"/>
            <person name="Keeley SD"/>
            <person name="Tatsumi K"/>
            <person name="Tanaka K"/>
            <person name="Motone F"/>
            <person name="Kageyama Y"/>
            <person name="Nozu R"/>
            <person name="Adachi N"/>
            <person name="Nishimura O"/>
            <person name="Nakagawa R"/>
            <person name="Tanegashima C"/>
            <person name="Kiyatake I"/>
            <person name="Matsumoto R"/>
            <person name="Murakumo K"/>
            <person name="Nishida K"/>
            <person name="Terakita A"/>
            <person name="Kuratani S"/>
            <person name="Sato K"/>
            <person name="Hyodo S Kuraku.S."/>
        </authorList>
    </citation>
    <scope>NUCLEOTIDE SEQUENCE [LARGE SCALE GENOMIC DNA]</scope>
</reference>
<feature type="non-terminal residue" evidence="1">
    <location>
        <position position="30"/>
    </location>
</feature>
<comment type="caution">
    <text evidence="1">The sequence shown here is derived from an EMBL/GenBank/DDBJ whole genome shotgun (WGS) entry which is preliminary data.</text>
</comment>
<accession>A0A401TZH1</accession>
<sequence length="30" mass="3553">MDSRLDRSTIVGYCNSSFFRERRTGRLTID</sequence>
<gene>
    <name evidence="1" type="ORF">chiPu_0032317</name>
</gene>
<dbReference type="Proteomes" id="UP000287033">
    <property type="component" value="Unassembled WGS sequence"/>
</dbReference>
<evidence type="ECO:0000313" key="1">
    <source>
        <dbReference type="EMBL" id="GCC48051.1"/>
    </source>
</evidence>
<dbReference type="EMBL" id="BEZZ01233774">
    <property type="protein sequence ID" value="GCC48051.1"/>
    <property type="molecule type" value="Genomic_DNA"/>
</dbReference>
<name>A0A401TZH1_CHIPU</name>
<evidence type="ECO:0000313" key="2">
    <source>
        <dbReference type="Proteomes" id="UP000287033"/>
    </source>
</evidence>
<protein>
    <submittedName>
        <fullName evidence="1">Uncharacterized protein</fullName>
    </submittedName>
</protein>
<proteinExistence type="predicted"/>
<dbReference type="AlphaFoldDB" id="A0A401TZH1"/>